<dbReference type="eggNOG" id="COG1999">
    <property type="taxonomic scope" value="Bacteria"/>
</dbReference>
<dbReference type="Pfam" id="PF02630">
    <property type="entry name" value="SCO1-SenC"/>
    <property type="match status" value="1"/>
</dbReference>
<dbReference type="InterPro" id="IPR036249">
    <property type="entry name" value="Thioredoxin-like_sf"/>
</dbReference>
<organism evidence="7 8">
    <name type="scientific">Bacillus gaemokensis</name>
    <dbReference type="NCBI Taxonomy" id="574375"/>
    <lineage>
        <taxon>Bacteria</taxon>
        <taxon>Bacillati</taxon>
        <taxon>Bacillota</taxon>
        <taxon>Bacilli</taxon>
        <taxon>Bacillales</taxon>
        <taxon>Bacillaceae</taxon>
        <taxon>Bacillus</taxon>
        <taxon>Bacillus cereus group</taxon>
    </lineage>
</organism>
<name>A0A073KE81_9BACI</name>
<feature type="binding site" evidence="3">
    <location>
        <position position="70"/>
    </location>
    <ligand>
        <name>Cu cation</name>
        <dbReference type="ChEBI" id="CHEBI:23378"/>
    </ligand>
</feature>
<keyword evidence="5" id="KW-0472">Membrane</keyword>
<dbReference type="InterPro" id="IPR013766">
    <property type="entry name" value="Thioredoxin_domain"/>
</dbReference>
<evidence type="ECO:0000256" key="2">
    <source>
        <dbReference type="ARBA" id="ARBA00023008"/>
    </source>
</evidence>
<feature type="transmembrane region" description="Helical" evidence="5">
    <location>
        <begin position="6"/>
        <end position="24"/>
    </location>
</feature>
<keyword evidence="8" id="KW-1185">Reference proteome</keyword>
<keyword evidence="4" id="KW-1015">Disulfide bond</keyword>
<dbReference type="PROSITE" id="PS51352">
    <property type="entry name" value="THIOREDOXIN_2"/>
    <property type="match status" value="1"/>
</dbReference>
<dbReference type="PANTHER" id="PTHR12151">
    <property type="entry name" value="ELECTRON TRANSPORT PROTIN SCO1/SENC FAMILY MEMBER"/>
    <property type="match status" value="1"/>
</dbReference>
<keyword evidence="2 3" id="KW-0186">Copper</keyword>
<dbReference type="Gene3D" id="3.40.30.10">
    <property type="entry name" value="Glutaredoxin"/>
    <property type="match status" value="1"/>
</dbReference>
<proteinExistence type="inferred from homology"/>
<evidence type="ECO:0000313" key="7">
    <source>
        <dbReference type="EMBL" id="KEK24875.1"/>
    </source>
</evidence>
<evidence type="ECO:0000313" key="8">
    <source>
        <dbReference type="Proteomes" id="UP000027778"/>
    </source>
</evidence>
<protein>
    <submittedName>
        <fullName evidence="7">Electron transporter SenC</fullName>
    </submittedName>
</protein>
<dbReference type="InterPro" id="IPR003782">
    <property type="entry name" value="SCO1/SenC"/>
</dbReference>
<feature type="domain" description="Thioredoxin" evidence="6">
    <location>
        <begin position="27"/>
        <end position="194"/>
    </location>
</feature>
<evidence type="ECO:0000256" key="1">
    <source>
        <dbReference type="ARBA" id="ARBA00010996"/>
    </source>
</evidence>
<dbReference type="OrthoDB" id="9811998at2"/>
<dbReference type="Proteomes" id="UP000027778">
    <property type="component" value="Unassembled WGS sequence"/>
</dbReference>
<feature type="binding site" evidence="3">
    <location>
        <position position="157"/>
    </location>
    <ligand>
        <name>Cu cation</name>
        <dbReference type="ChEBI" id="CHEBI:23378"/>
    </ligand>
</feature>
<evidence type="ECO:0000256" key="4">
    <source>
        <dbReference type="PIRSR" id="PIRSR603782-2"/>
    </source>
</evidence>
<evidence type="ECO:0000256" key="3">
    <source>
        <dbReference type="PIRSR" id="PIRSR603782-1"/>
    </source>
</evidence>
<evidence type="ECO:0000259" key="6">
    <source>
        <dbReference type="PROSITE" id="PS51352"/>
    </source>
</evidence>
<comment type="similarity">
    <text evidence="1">Belongs to the SCO1/2 family.</text>
</comment>
<accession>A0A073KE81</accession>
<comment type="caution">
    <text evidence="7">The sequence shown here is derived from an EMBL/GenBank/DDBJ whole genome shotgun (WGS) entry which is preliminary data.</text>
</comment>
<dbReference type="AlphaFoldDB" id="A0A073KE81"/>
<evidence type="ECO:0000256" key="5">
    <source>
        <dbReference type="SAM" id="Phobius"/>
    </source>
</evidence>
<dbReference type="SUPFAM" id="SSF52833">
    <property type="entry name" value="Thioredoxin-like"/>
    <property type="match status" value="1"/>
</dbReference>
<dbReference type="CDD" id="cd02968">
    <property type="entry name" value="SCO"/>
    <property type="match status" value="1"/>
</dbReference>
<sequence>MKKFYLTFTLGLVIVIGIGIYYFTDYRKASAEIPRGIVMEDINGTTLSFDNLPKKLKLVEFIYTKCPDICPVTTYKMKHLRDELEKENLFHKEIEFITITIDPKFDTKEILTTYANTFEMKKTKGWHLLRGDVDETKQLADTFNFQYRDPGSGLYIHTSNSYLLDENDCLIEVFGMGERGFNSKKVLNTIKDAI</sequence>
<keyword evidence="3" id="KW-0479">Metal-binding</keyword>
<reference evidence="7 8" key="1">
    <citation type="submission" date="2014-06" db="EMBL/GenBank/DDBJ databases">
        <title>Draft genome sequence of Bacillus gaemokensis JCM 15801 (MCCC 1A00707).</title>
        <authorList>
            <person name="Lai Q."/>
            <person name="Liu Y."/>
            <person name="Shao Z."/>
        </authorList>
    </citation>
    <scope>NUCLEOTIDE SEQUENCE [LARGE SCALE GENOMIC DNA]</scope>
    <source>
        <strain evidence="7 8">JCM 15801</strain>
    </source>
</reference>
<dbReference type="PANTHER" id="PTHR12151:SF25">
    <property type="entry name" value="LINALOOL DEHYDRATASE_ISOMERASE DOMAIN-CONTAINING PROTEIN"/>
    <property type="match status" value="1"/>
</dbReference>
<keyword evidence="5" id="KW-1133">Transmembrane helix</keyword>
<dbReference type="RefSeq" id="WP_033673881.1">
    <property type="nucleotide sequence ID" value="NZ_JOTM01000004.1"/>
</dbReference>
<keyword evidence="5" id="KW-0812">Transmembrane</keyword>
<feature type="disulfide bond" description="Redox-active" evidence="4">
    <location>
        <begin position="66"/>
        <end position="70"/>
    </location>
</feature>
<dbReference type="GO" id="GO:0046872">
    <property type="term" value="F:metal ion binding"/>
    <property type="evidence" value="ECO:0007669"/>
    <property type="project" value="UniProtKB-KW"/>
</dbReference>
<gene>
    <name evidence="7" type="ORF">BAGA_21590</name>
</gene>
<dbReference type="STRING" id="574375.AZF08_12600"/>
<dbReference type="EMBL" id="JOTM01000004">
    <property type="protein sequence ID" value="KEK24875.1"/>
    <property type="molecule type" value="Genomic_DNA"/>
</dbReference>
<feature type="binding site" evidence="3">
    <location>
        <position position="66"/>
    </location>
    <ligand>
        <name>Cu cation</name>
        <dbReference type="ChEBI" id="CHEBI:23378"/>
    </ligand>
</feature>